<dbReference type="InterPro" id="IPR012319">
    <property type="entry name" value="FPG_cat"/>
</dbReference>
<comment type="caution">
    <text evidence="16">The sequence shown here is derived from an EMBL/GenBank/DDBJ whole genome shotgun (WGS) entry which is preliminary data.</text>
</comment>
<dbReference type="PROSITE" id="PS51066">
    <property type="entry name" value="ZF_FPG_2"/>
    <property type="match status" value="1"/>
</dbReference>
<evidence type="ECO:0000256" key="10">
    <source>
        <dbReference type="ARBA" id="ARBA00023239"/>
    </source>
</evidence>
<dbReference type="EC" id="4.2.99.18" evidence="2"/>
<gene>
    <name evidence="16" type="ORF">CLV92_10899</name>
</gene>
<evidence type="ECO:0000256" key="12">
    <source>
        <dbReference type="ARBA" id="ARBA00023295"/>
    </source>
</evidence>
<dbReference type="Pfam" id="PF06831">
    <property type="entry name" value="H2TH"/>
    <property type="match status" value="1"/>
</dbReference>
<evidence type="ECO:0000256" key="2">
    <source>
        <dbReference type="ARBA" id="ARBA00012720"/>
    </source>
</evidence>
<dbReference type="Pfam" id="PF01149">
    <property type="entry name" value="Fapy_DNA_glyco"/>
    <property type="match status" value="1"/>
</dbReference>
<evidence type="ECO:0000256" key="4">
    <source>
        <dbReference type="ARBA" id="ARBA00022763"/>
    </source>
</evidence>
<dbReference type="SUPFAM" id="SSF57716">
    <property type="entry name" value="Glucocorticoid receptor-like (DNA-binding domain)"/>
    <property type="match status" value="1"/>
</dbReference>
<evidence type="ECO:0000259" key="15">
    <source>
        <dbReference type="PROSITE" id="PS51068"/>
    </source>
</evidence>
<keyword evidence="8" id="KW-0238">DNA-binding</keyword>
<evidence type="ECO:0000256" key="3">
    <source>
        <dbReference type="ARBA" id="ARBA00022723"/>
    </source>
</evidence>
<keyword evidence="12" id="KW-0326">Glycosidase</keyword>
<sequence>MPEGNVVHRNADEMRARFAGRAVRVDSPQGRFEAGAALLDSRVLEEADAHGKHLLLRFAQERWLHVHLGLYGSWTTGEGTPPQPRGAVRVRLQGPGGWAELRGPTACEVLDEAGARRVHERLGPDPLRADADPDLAWARISRSRTSVGVLLMQQDVVSGVGAIYRAEVLFRVGVSPHRPGRDLTREEWGRIWEDLVLLMRTSYEEGRIETTRPQDRELARAVPGRGERFYVFRRTGEPCRACGEAVAHELMATRHLNWCPGCQPR</sequence>
<name>A0A2S6IJ22_9ACTN</name>
<dbReference type="GO" id="GO:0006284">
    <property type="term" value="P:base-excision repair"/>
    <property type="evidence" value="ECO:0007669"/>
    <property type="project" value="InterPro"/>
</dbReference>
<evidence type="ECO:0000256" key="9">
    <source>
        <dbReference type="ARBA" id="ARBA00023204"/>
    </source>
</evidence>
<evidence type="ECO:0000259" key="14">
    <source>
        <dbReference type="PROSITE" id="PS51066"/>
    </source>
</evidence>
<dbReference type="GO" id="GO:0000703">
    <property type="term" value="F:oxidized pyrimidine nucleobase lesion DNA N-glycosylase activity"/>
    <property type="evidence" value="ECO:0007669"/>
    <property type="project" value="TreeGrafter"/>
</dbReference>
<reference evidence="16 17" key="1">
    <citation type="submission" date="2018-02" db="EMBL/GenBank/DDBJ databases">
        <title>Genomic Encyclopedia of Archaeal and Bacterial Type Strains, Phase II (KMG-II): from individual species to whole genera.</title>
        <authorList>
            <person name="Goeker M."/>
        </authorList>
    </citation>
    <scope>NUCLEOTIDE SEQUENCE [LARGE SCALE GENOMIC DNA]</scope>
    <source>
        <strain evidence="16 17">DSM 22857</strain>
    </source>
</reference>
<dbReference type="Gene3D" id="1.10.8.50">
    <property type="match status" value="1"/>
</dbReference>
<feature type="domain" description="FPG-type" evidence="14">
    <location>
        <begin position="230"/>
        <end position="264"/>
    </location>
</feature>
<evidence type="ECO:0000256" key="13">
    <source>
        <dbReference type="PROSITE-ProRule" id="PRU00391"/>
    </source>
</evidence>
<evidence type="ECO:0000256" key="7">
    <source>
        <dbReference type="ARBA" id="ARBA00022833"/>
    </source>
</evidence>
<evidence type="ECO:0000256" key="8">
    <source>
        <dbReference type="ARBA" id="ARBA00023125"/>
    </source>
</evidence>
<keyword evidence="16" id="KW-0540">Nuclease</keyword>
<feature type="domain" description="Formamidopyrimidine-DNA glycosylase catalytic" evidence="15">
    <location>
        <begin position="2"/>
        <end position="97"/>
    </location>
</feature>
<dbReference type="InterPro" id="IPR010979">
    <property type="entry name" value="Ribosomal_uS13-like_H2TH"/>
</dbReference>
<dbReference type="RefSeq" id="WP_104433148.1">
    <property type="nucleotide sequence ID" value="NZ_PTJD01000008.1"/>
</dbReference>
<dbReference type="SMART" id="SM00898">
    <property type="entry name" value="Fapy_DNA_glyco"/>
    <property type="match status" value="1"/>
</dbReference>
<dbReference type="PANTHER" id="PTHR42697:SF3">
    <property type="entry name" value="ENDONUCLEASE 8 1"/>
    <property type="match status" value="1"/>
</dbReference>
<dbReference type="InterPro" id="IPR035937">
    <property type="entry name" value="FPG_N"/>
</dbReference>
<evidence type="ECO:0000313" key="16">
    <source>
        <dbReference type="EMBL" id="PPK94198.1"/>
    </source>
</evidence>
<protein>
    <recommendedName>
        <fullName evidence="2">DNA-(apurinic or apyrimidinic site) lyase</fullName>
        <ecNumber evidence="2">4.2.99.18</ecNumber>
    </recommendedName>
</protein>
<keyword evidence="17" id="KW-1185">Reference proteome</keyword>
<evidence type="ECO:0000313" key="17">
    <source>
        <dbReference type="Proteomes" id="UP000239485"/>
    </source>
</evidence>
<evidence type="ECO:0000256" key="5">
    <source>
        <dbReference type="ARBA" id="ARBA00022771"/>
    </source>
</evidence>
<keyword evidence="9" id="KW-0234">DNA repair</keyword>
<keyword evidence="6" id="KW-0378">Hydrolase</keyword>
<dbReference type="InterPro" id="IPR015886">
    <property type="entry name" value="H2TH_FPG"/>
</dbReference>
<accession>A0A2S6IJ22</accession>
<dbReference type="PANTHER" id="PTHR42697">
    <property type="entry name" value="ENDONUCLEASE 8"/>
    <property type="match status" value="1"/>
</dbReference>
<dbReference type="SUPFAM" id="SSF81624">
    <property type="entry name" value="N-terminal domain of MutM-like DNA repair proteins"/>
    <property type="match status" value="1"/>
</dbReference>
<organism evidence="16 17">
    <name type="scientific">Kineococcus xinjiangensis</name>
    <dbReference type="NCBI Taxonomy" id="512762"/>
    <lineage>
        <taxon>Bacteria</taxon>
        <taxon>Bacillati</taxon>
        <taxon>Actinomycetota</taxon>
        <taxon>Actinomycetes</taxon>
        <taxon>Kineosporiales</taxon>
        <taxon>Kineosporiaceae</taxon>
        <taxon>Kineococcus</taxon>
    </lineage>
</organism>
<dbReference type="OrthoDB" id="9800855at2"/>
<dbReference type="GO" id="GO:0140078">
    <property type="term" value="F:class I DNA-(apurinic or apyrimidinic site) endonuclease activity"/>
    <property type="evidence" value="ECO:0007669"/>
    <property type="project" value="UniProtKB-EC"/>
</dbReference>
<keyword evidence="7" id="KW-0862">Zinc</keyword>
<keyword evidence="5 13" id="KW-0863">Zinc-finger</keyword>
<keyword evidence="16" id="KW-0255">Endonuclease</keyword>
<dbReference type="EMBL" id="PTJD01000008">
    <property type="protein sequence ID" value="PPK94198.1"/>
    <property type="molecule type" value="Genomic_DNA"/>
</dbReference>
<dbReference type="AlphaFoldDB" id="A0A2S6IJ22"/>
<keyword evidence="4" id="KW-0227">DNA damage</keyword>
<evidence type="ECO:0000256" key="11">
    <source>
        <dbReference type="ARBA" id="ARBA00023268"/>
    </source>
</evidence>
<dbReference type="GO" id="GO:0008270">
    <property type="term" value="F:zinc ion binding"/>
    <property type="evidence" value="ECO:0007669"/>
    <property type="project" value="UniProtKB-KW"/>
</dbReference>
<comment type="similarity">
    <text evidence="1">Belongs to the FPG family.</text>
</comment>
<dbReference type="InterPro" id="IPR000214">
    <property type="entry name" value="Znf_DNA_glyclase/AP_lyase"/>
</dbReference>
<evidence type="ECO:0000256" key="6">
    <source>
        <dbReference type="ARBA" id="ARBA00022801"/>
    </source>
</evidence>
<keyword evidence="10" id="KW-0456">Lyase</keyword>
<dbReference type="Gene3D" id="3.20.190.10">
    <property type="entry name" value="MutM-like, N-terminal"/>
    <property type="match status" value="1"/>
</dbReference>
<keyword evidence="11" id="KW-0511">Multifunctional enzyme</keyword>
<dbReference type="PROSITE" id="PS51068">
    <property type="entry name" value="FPG_CAT"/>
    <property type="match status" value="1"/>
</dbReference>
<dbReference type="CDD" id="cd08970">
    <property type="entry name" value="AcNei1_N"/>
    <property type="match status" value="1"/>
</dbReference>
<dbReference type="SMART" id="SM01232">
    <property type="entry name" value="H2TH"/>
    <property type="match status" value="1"/>
</dbReference>
<proteinExistence type="inferred from homology"/>
<keyword evidence="3" id="KW-0479">Metal-binding</keyword>
<dbReference type="Proteomes" id="UP000239485">
    <property type="component" value="Unassembled WGS sequence"/>
</dbReference>
<evidence type="ECO:0000256" key="1">
    <source>
        <dbReference type="ARBA" id="ARBA00009409"/>
    </source>
</evidence>
<dbReference type="SUPFAM" id="SSF46946">
    <property type="entry name" value="S13-like H2TH domain"/>
    <property type="match status" value="1"/>
</dbReference>
<dbReference type="GO" id="GO:0003684">
    <property type="term" value="F:damaged DNA binding"/>
    <property type="evidence" value="ECO:0007669"/>
    <property type="project" value="InterPro"/>
</dbReference>